<sequence length="173" mass="20539">MESQYDLLITDIKKYILIQGLYVNTRYPNFEISKILNKIKISEEDCTDYKHHHNNYHHNNHHYDNNNNMNIISKLAFALKKRSELERDTIITLSSEYLDIVKSNAIDHALKSINFYFLHFLKNEFLTYLIGMNVEESLGSEIEDLKNHNKKVEGEIKNLQESKKIFDLYVKKV</sequence>
<evidence type="ECO:0000313" key="3">
    <source>
        <dbReference type="Proteomes" id="UP000016927"/>
    </source>
</evidence>
<accession>R0KNF6</accession>
<keyword evidence="3" id="KW-1185">Reference proteome</keyword>
<evidence type="ECO:0000256" key="1">
    <source>
        <dbReference type="SAM" id="Coils"/>
    </source>
</evidence>
<keyword evidence="1" id="KW-0175">Coiled coil</keyword>
<organism evidence="2 3">
    <name type="scientific">Nosema bombycis (strain CQ1 / CVCC 102059)</name>
    <name type="common">Microsporidian parasite</name>
    <name type="synonym">Pebrine of silkworm</name>
    <dbReference type="NCBI Taxonomy" id="578461"/>
    <lineage>
        <taxon>Eukaryota</taxon>
        <taxon>Fungi</taxon>
        <taxon>Fungi incertae sedis</taxon>
        <taxon>Microsporidia</taxon>
        <taxon>Nosematidae</taxon>
        <taxon>Nosema</taxon>
    </lineage>
</organism>
<dbReference type="Proteomes" id="UP000016927">
    <property type="component" value="Unassembled WGS sequence"/>
</dbReference>
<dbReference type="EMBL" id="KB909840">
    <property type="protein sequence ID" value="EOB11692.1"/>
    <property type="molecule type" value="Genomic_DNA"/>
</dbReference>
<dbReference type="OrthoDB" id="5061070at2759"/>
<dbReference type="VEuPathDB" id="MicrosporidiaDB:NBO_933g0001"/>
<reference evidence="2 3" key="1">
    <citation type="journal article" date="2013" name="BMC Genomics">
        <title>Comparative genomics of parasitic silkworm microsporidia reveal an association between genome expansion and host adaptation.</title>
        <authorList>
            <person name="Pan G."/>
            <person name="Xu J."/>
            <person name="Li T."/>
            <person name="Xia Q."/>
            <person name="Liu S.L."/>
            <person name="Zhang G."/>
            <person name="Li S."/>
            <person name="Li C."/>
            <person name="Liu H."/>
            <person name="Yang L."/>
            <person name="Liu T."/>
            <person name="Zhang X."/>
            <person name="Wu Z."/>
            <person name="Fan W."/>
            <person name="Dang X."/>
            <person name="Xiang H."/>
            <person name="Tao M."/>
            <person name="Li Y."/>
            <person name="Hu J."/>
            <person name="Li Z."/>
            <person name="Lin L."/>
            <person name="Luo J."/>
            <person name="Geng L."/>
            <person name="Wang L."/>
            <person name="Long M."/>
            <person name="Wan Y."/>
            <person name="He N."/>
            <person name="Zhang Z."/>
            <person name="Lu C."/>
            <person name="Keeling P.J."/>
            <person name="Wang J."/>
            <person name="Xiang Z."/>
            <person name="Zhou Z."/>
        </authorList>
    </citation>
    <scope>NUCLEOTIDE SEQUENCE [LARGE SCALE GENOMIC DNA]</scope>
    <source>
        <strain evidence="3">CQ1 / CVCC 102059</strain>
    </source>
</reference>
<name>R0KNF6_NOSB1</name>
<protein>
    <submittedName>
        <fullName evidence="2">Uncharacterized protein</fullName>
    </submittedName>
</protein>
<gene>
    <name evidence="2" type="ORF">NBO_933g0001</name>
</gene>
<feature type="coiled-coil region" evidence="1">
    <location>
        <begin position="135"/>
        <end position="162"/>
    </location>
</feature>
<dbReference type="HOGENOM" id="CLU_1548060_0_0_1"/>
<evidence type="ECO:0000313" key="2">
    <source>
        <dbReference type="EMBL" id="EOB11692.1"/>
    </source>
</evidence>
<dbReference type="AlphaFoldDB" id="R0KNF6"/>
<proteinExistence type="predicted"/>